<evidence type="ECO:0000313" key="1">
    <source>
        <dbReference type="EMBL" id="MBW30505.1"/>
    </source>
</evidence>
<dbReference type="AlphaFoldDB" id="A0A2M3ZPT2"/>
<dbReference type="EMBL" id="GGFM01009754">
    <property type="protein sequence ID" value="MBW30505.1"/>
    <property type="molecule type" value="Transcribed_RNA"/>
</dbReference>
<proteinExistence type="predicted"/>
<organism evidence="1">
    <name type="scientific">Anopheles braziliensis</name>
    <dbReference type="NCBI Taxonomy" id="58242"/>
    <lineage>
        <taxon>Eukaryota</taxon>
        <taxon>Metazoa</taxon>
        <taxon>Ecdysozoa</taxon>
        <taxon>Arthropoda</taxon>
        <taxon>Hexapoda</taxon>
        <taxon>Insecta</taxon>
        <taxon>Pterygota</taxon>
        <taxon>Neoptera</taxon>
        <taxon>Endopterygota</taxon>
        <taxon>Diptera</taxon>
        <taxon>Nematocera</taxon>
        <taxon>Culicoidea</taxon>
        <taxon>Culicidae</taxon>
        <taxon>Anophelinae</taxon>
        <taxon>Anopheles</taxon>
    </lineage>
</organism>
<accession>A0A2M3ZPT2</accession>
<protein>
    <submittedName>
        <fullName evidence="1">Putative secreted peptide</fullName>
    </submittedName>
</protein>
<name>A0A2M3ZPT2_9DIPT</name>
<reference evidence="1" key="1">
    <citation type="submission" date="2018-01" db="EMBL/GenBank/DDBJ databases">
        <title>An insight into the sialome of Amazonian anophelines.</title>
        <authorList>
            <person name="Ribeiro J.M."/>
            <person name="Scarpassa V."/>
            <person name="Calvo E."/>
        </authorList>
    </citation>
    <scope>NUCLEOTIDE SEQUENCE</scope>
    <source>
        <tissue evidence="1">Salivary glands</tissue>
    </source>
</reference>
<sequence>MPQLQCLCCCWSHSAVNALPHFHLQLRFALGMIPTLPPVSRKPSMTCAPGWLAVRFRKVSAFRQWNR</sequence>